<keyword evidence="5" id="KW-1185">Reference proteome</keyword>
<dbReference type="GO" id="GO:0016020">
    <property type="term" value="C:membrane"/>
    <property type="evidence" value="ECO:0007669"/>
    <property type="project" value="UniProtKB-SubCell"/>
</dbReference>
<gene>
    <name evidence="6" type="primary">LOC105037233</name>
</gene>
<proteinExistence type="predicted"/>
<evidence type="ECO:0000313" key="5">
    <source>
        <dbReference type="Proteomes" id="UP000504607"/>
    </source>
</evidence>
<feature type="chain" id="PRO_5026718831" evidence="3">
    <location>
        <begin position="25"/>
        <end position="220"/>
    </location>
</feature>
<evidence type="ECO:0000256" key="1">
    <source>
        <dbReference type="ARBA" id="ARBA00004167"/>
    </source>
</evidence>
<dbReference type="RefSeq" id="XP_010911226.1">
    <property type="nucleotide sequence ID" value="XM_010912924.1"/>
</dbReference>
<protein>
    <submittedName>
        <fullName evidence="6">Wall-associated receptor kinase 4-like</fullName>
    </submittedName>
</protein>
<keyword evidence="2 3" id="KW-0732">Signal</keyword>
<name>A0A6I9QL05_ELAGV</name>
<dbReference type="Proteomes" id="UP000504607">
    <property type="component" value="Unplaced"/>
</dbReference>
<dbReference type="GO" id="GO:0030247">
    <property type="term" value="F:polysaccharide binding"/>
    <property type="evidence" value="ECO:0007669"/>
    <property type="project" value="InterPro"/>
</dbReference>
<feature type="signal peptide" evidence="3">
    <location>
        <begin position="1"/>
        <end position="24"/>
    </location>
</feature>
<dbReference type="InterPro" id="IPR025287">
    <property type="entry name" value="WAK_GUB"/>
</dbReference>
<accession>A0A6I9QL05</accession>
<evidence type="ECO:0000256" key="2">
    <source>
        <dbReference type="ARBA" id="ARBA00022729"/>
    </source>
</evidence>
<dbReference type="AlphaFoldDB" id="A0A6I9QL05"/>
<evidence type="ECO:0000256" key="3">
    <source>
        <dbReference type="SAM" id="SignalP"/>
    </source>
</evidence>
<evidence type="ECO:0000259" key="4">
    <source>
        <dbReference type="Pfam" id="PF13947"/>
    </source>
</evidence>
<dbReference type="InParanoid" id="A0A6I9QL05"/>
<sequence>MACKRVPLVLLQLVVLLQLPAAWTSSDEKHAALPGCPDKCGNIPVPYPFGIGPNCSRKGFEITCSGSNRAFIFNSTIEITNISLEQAEVHANIPISYQCYNATGVVSKGVQPAIDLGEKSAYIFSSTRNMFAALGCFAMAYLAGNYYDDADYQYGGGCAPYCWDERSIQSGSCTGMGCCQISVPEGLVNIDIQFDNYGTGAPWNISIGPCSYAFLIEKDS</sequence>
<organism evidence="5 6">
    <name type="scientific">Elaeis guineensis var. tenera</name>
    <name type="common">Oil palm</name>
    <dbReference type="NCBI Taxonomy" id="51953"/>
    <lineage>
        <taxon>Eukaryota</taxon>
        <taxon>Viridiplantae</taxon>
        <taxon>Streptophyta</taxon>
        <taxon>Embryophyta</taxon>
        <taxon>Tracheophyta</taxon>
        <taxon>Spermatophyta</taxon>
        <taxon>Magnoliopsida</taxon>
        <taxon>Liliopsida</taxon>
        <taxon>Arecaceae</taxon>
        <taxon>Arecoideae</taxon>
        <taxon>Cocoseae</taxon>
        <taxon>Elaeidinae</taxon>
        <taxon>Elaeis</taxon>
    </lineage>
</organism>
<dbReference type="PANTHER" id="PTHR33491">
    <property type="entry name" value="OSJNBA0016N04.9 PROTEIN"/>
    <property type="match status" value="1"/>
</dbReference>
<evidence type="ECO:0000313" key="6">
    <source>
        <dbReference type="RefSeq" id="XP_010911226.1"/>
    </source>
</evidence>
<feature type="domain" description="Wall-associated receptor kinase galacturonan-binding" evidence="4">
    <location>
        <begin position="36"/>
        <end position="90"/>
    </location>
</feature>
<feature type="non-terminal residue" evidence="6">
    <location>
        <position position="220"/>
    </location>
</feature>
<dbReference type="Pfam" id="PF13947">
    <property type="entry name" value="GUB_WAK_bind"/>
    <property type="match status" value="1"/>
</dbReference>
<comment type="subcellular location">
    <subcellularLocation>
        <location evidence="1">Membrane</location>
        <topology evidence="1">Single-pass membrane protein</topology>
    </subcellularLocation>
</comment>
<dbReference type="OrthoDB" id="692609at2759"/>
<reference evidence="6" key="1">
    <citation type="submission" date="2025-08" db="UniProtKB">
        <authorList>
            <consortium name="RefSeq"/>
        </authorList>
    </citation>
    <scope>IDENTIFICATION</scope>
</reference>